<gene>
    <name evidence="1" type="ORF">AGRA3207_002416</name>
</gene>
<evidence type="ECO:0000313" key="2">
    <source>
        <dbReference type="Proteomes" id="UP001049518"/>
    </source>
</evidence>
<dbReference type="EMBL" id="CP059572">
    <property type="protein sequence ID" value="QXJ21555.1"/>
    <property type="molecule type" value="Genomic_DNA"/>
</dbReference>
<evidence type="ECO:0008006" key="3">
    <source>
        <dbReference type="Google" id="ProtNLM"/>
    </source>
</evidence>
<sequence length="459" mass="50640">MLKTQRPAWAIRLQEERELRGWGPFDMARQLLRTVGVENPSLSRVRNMYRQILRWENGENYPGTWAPVYAETFGIPLHELYPEPPPRQSERLNKKKLDTLAQADVNVEISTPLHAGDDEMERRALMQLAALGIGAGAFGSTGEPVRQLLAQALDSESRDLHDWHLTVSDHLHALRTRAPAHVSTSLMIDLIAAQRQLHDGNDDATDLRRVIAALSILHANALTRLGDQGAAIHWSRTARSAADMSGDLDLRLMVRCEEAAYGLYGQRDMEGVLCLIEDAERIAGATPSFWLADLSGTRAKALARLGRLTEAKQALNTFVGYEGDDARTSILPGLATGSQAPFAESWVYAHEGDQAKADAARELVLSRTRDYQYGANVRLHEALCTVVNGGTDTGARQATQILDALPSTQQSHMINDTGRAILQAIPREQRTRPAAQDLHALLNQNRPNQHDTVHTAGHA</sequence>
<protein>
    <recommendedName>
        <fullName evidence="3">XRE family transcriptional regulator</fullName>
    </recommendedName>
</protein>
<accession>A0ABX8QS75</accession>
<dbReference type="RefSeq" id="WP_231334708.1">
    <property type="nucleotide sequence ID" value="NZ_CP059572.1"/>
</dbReference>
<reference evidence="1" key="1">
    <citation type="submission" date="2020-07" db="EMBL/GenBank/DDBJ databases">
        <authorList>
            <person name="Tarantini F.S."/>
            <person name="Hong K.W."/>
            <person name="Chan K.G."/>
        </authorList>
    </citation>
    <scope>NUCLEOTIDE SEQUENCE</scope>
    <source>
        <strain evidence="1">32-07</strain>
    </source>
</reference>
<name>A0ABX8QS75_9ACTN</name>
<organism evidence="1 2">
    <name type="scientific">Actinomadura graeca</name>
    <dbReference type="NCBI Taxonomy" id="2750812"/>
    <lineage>
        <taxon>Bacteria</taxon>
        <taxon>Bacillati</taxon>
        <taxon>Actinomycetota</taxon>
        <taxon>Actinomycetes</taxon>
        <taxon>Streptosporangiales</taxon>
        <taxon>Thermomonosporaceae</taxon>
        <taxon>Actinomadura</taxon>
    </lineage>
</organism>
<evidence type="ECO:0000313" key="1">
    <source>
        <dbReference type="EMBL" id="QXJ21555.1"/>
    </source>
</evidence>
<proteinExistence type="predicted"/>
<keyword evidence="2" id="KW-1185">Reference proteome</keyword>
<dbReference type="Proteomes" id="UP001049518">
    <property type="component" value="Chromosome"/>
</dbReference>